<dbReference type="SUPFAM" id="SSF54695">
    <property type="entry name" value="POZ domain"/>
    <property type="match status" value="1"/>
</dbReference>
<dbReference type="PROSITE" id="PS50097">
    <property type="entry name" value="BTB"/>
    <property type="match status" value="1"/>
</dbReference>
<dbReference type="SMART" id="SM00225">
    <property type="entry name" value="BTB"/>
    <property type="match status" value="1"/>
</dbReference>
<feature type="region of interest" description="Disordered" evidence="1">
    <location>
        <begin position="589"/>
        <end position="619"/>
    </location>
</feature>
<feature type="compositionally biased region" description="Acidic residues" evidence="1">
    <location>
        <begin position="436"/>
        <end position="445"/>
    </location>
</feature>
<proteinExistence type="predicted"/>
<dbReference type="EMBL" id="CDMZ01000109">
    <property type="protein sequence ID" value="CEM06817.1"/>
    <property type="molecule type" value="Genomic_DNA"/>
</dbReference>
<feature type="compositionally biased region" description="Basic and acidic residues" evidence="1">
    <location>
        <begin position="288"/>
        <end position="301"/>
    </location>
</feature>
<feature type="region of interest" description="Disordered" evidence="1">
    <location>
        <begin position="249"/>
        <end position="346"/>
    </location>
</feature>
<feature type="compositionally biased region" description="Low complexity" evidence="1">
    <location>
        <begin position="451"/>
        <end position="481"/>
    </location>
</feature>
<reference evidence="3" key="1">
    <citation type="submission" date="2014-11" db="EMBL/GenBank/DDBJ databases">
        <authorList>
            <person name="Otto D Thomas"/>
            <person name="Naeem Raeece"/>
        </authorList>
    </citation>
    <scope>NUCLEOTIDE SEQUENCE</scope>
</reference>
<organism evidence="3">
    <name type="scientific">Chromera velia CCMP2878</name>
    <dbReference type="NCBI Taxonomy" id="1169474"/>
    <lineage>
        <taxon>Eukaryota</taxon>
        <taxon>Sar</taxon>
        <taxon>Alveolata</taxon>
        <taxon>Colpodellida</taxon>
        <taxon>Chromeraceae</taxon>
        <taxon>Chromera</taxon>
    </lineage>
</organism>
<accession>A0A0G4F3M8</accession>
<feature type="compositionally biased region" description="Gly residues" evidence="1">
    <location>
        <begin position="603"/>
        <end position="613"/>
    </location>
</feature>
<feature type="compositionally biased region" description="Basic and acidic residues" evidence="1">
    <location>
        <begin position="482"/>
        <end position="497"/>
    </location>
</feature>
<dbReference type="CDD" id="cd18186">
    <property type="entry name" value="BTB_POZ_ZBTB_KLHL-like"/>
    <property type="match status" value="1"/>
</dbReference>
<evidence type="ECO:0000313" key="3">
    <source>
        <dbReference type="EMBL" id="CEM06817.1"/>
    </source>
</evidence>
<dbReference type="Gene3D" id="3.30.710.10">
    <property type="entry name" value="Potassium Channel Kv1.1, Chain A"/>
    <property type="match status" value="1"/>
</dbReference>
<dbReference type="Pfam" id="PF00651">
    <property type="entry name" value="BTB"/>
    <property type="match status" value="1"/>
</dbReference>
<dbReference type="PANTHER" id="PTHR24413">
    <property type="entry name" value="SPECKLE-TYPE POZ PROTEIN"/>
    <property type="match status" value="1"/>
</dbReference>
<dbReference type="InterPro" id="IPR000210">
    <property type="entry name" value="BTB/POZ_dom"/>
</dbReference>
<feature type="domain" description="BTB" evidence="2">
    <location>
        <begin position="41"/>
        <end position="112"/>
    </location>
</feature>
<evidence type="ECO:0000259" key="2">
    <source>
        <dbReference type="PROSITE" id="PS50097"/>
    </source>
</evidence>
<feature type="region of interest" description="Disordered" evidence="1">
    <location>
        <begin position="431"/>
        <end position="528"/>
    </location>
</feature>
<sequence length="641" mass="69384">MLHDQRAATSPGAETTGLSEQQTVARCRNPVCHLFDDPETHDVELSFEGSVCSLYAHKCILAAGSPVFRAMFYGGYAESQAGVRSIQIRDAEYLHFKNFIGFFYGCETSVDASNFGELLRLACYYESRELLEYLTGVTHRFLSRDTFHFFLQLYHIAPPEIQTIIHSHIQEHLLEYLSSGALSTLPEAIIRSLQLKVFASPSLLLNNLFPPSLRHADLSIYIRTSGYLVKRSTQSDTKTEYASLLAWTLNPSSPNSDRGGGRTPSQQEPSRPDTPMMNPSPRSPSHLQRGDVEGGDGRNEETGGDGAPAQSTGPPRAPGSRAPSPLAWRGGERSRRAPSPPSGREVPYGGCKHFWRFRFPSFGVAYSGRIILGVAEEGCGLGDAYRSSAAFVYYTETGRLFNGGTPTAVANLERVTGPDDRVVLCFEMPPAASSGCDEDEEDDGETGGVVEGDNCASSSAGAPPGVSSNGAASASASAPAAMKREREREDSSEREKPSASSKNGNAPTAGEGSSGTQRGGRGGSVARGSYGRLWVKKGEAPFVLGFDRIPQGRYHLLIGIVSVGQRVEFEKIEMPPLRWQQETTILPPQREQRERGGDTETVGQGGGGGGGGVRPRDRECGNWDVGQFFRSLRTGWIVQSR</sequence>
<feature type="compositionally biased region" description="Polar residues" evidence="1">
    <location>
        <begin position="12"/>
        <end position="21"/>
    </location>
</feature>
<protein>
    <recommendedName>
        <fullName evidence="2">BTB domain-containing protein</fullName>
    </recommendedName>
</protein>
<dbReference type="VEuPathDB" id="CryptoDB:Cvel_15073"/>
<feature type="region of interest" description="Disordered" evidence="1">
    <location>
        <begin position="1"/>
        <end position="21"/>
    </location>
</feature>
<dbReference type="AlphaFoldDB" id="A0A0G4F3M8"/>
<evidence type="ECO:0000256" key="1">
    <source>
        <dbReference type="SAM" id="MobiDB-lite"/>
    </source>
</evidence>
<gene>
    <name evidence="3" type="ORF">Cvel_15073</name>
</gene>
<name>A0A0G4F3M8_9ALVE</name>
<dbReference type="InterPro" id="IPR011333">
    <property type="entry name" value="SKP1/BTB/POZ_sf"/>
</dbReference>